<evidence type="ECO:0000313" key="3">
    <source>
        <dbReference type="Proteomes" id="UP000295710"/>
    </source>
</evidence>
<dbReference type="AlphaFoldDB" id="A0A4R4FHX5"/>
<dbReference type="Proteomes" id="UP000295710">
    <property type="component" value="Unassembled WGS sequence"/>
</dbReference>
<dbReference type="InterPro" id="IPR025672">
    <property type="entry name" value="Sigma_reg_C_dom"/>
</dbReference>
<sequence length="325" mass="36724">MGRRISRAVNRKLRRYAVVTGSVVLLLVFIAIHALSPVMDAIYYNPSSHRNTQPPLDLNMAVYMELVCGDKGFASVNVRPEGYGRHSLDVQTQISGRISHHYLELNKDHLYWTDMSWNQPDLPVNAFTYSVEDRETYAGTTVEEAAGKLCGLSESMVVRAALSFKEAKDTEQLAAFMKKYSGEYLYVPFETYEDQRGTMSGFMGYRPDAAGYVRTDSYDQIRYPYLDLAQYEEEGEIGADVPTQHVTSMLAYMKDNEKFGQIFTSDVPGENVFNRQKYENALDYVQKNGANGYGVVVNAGRDELLQMLSDSDVDGIYLMDAQLKL</sequence>
<accession>A0A4R4FHX5</accession>
<dbReference type="Pfam" id="PF13791">
    <property type="entry name" value="Sigma_reg_C"/>
    <property type="match status" value="1"/>
</dbReference>
<evidence type="ECO:0000259" key="1">
    <source>
        <dbReference type="Pfam" id="PF13791"/>
    </source>
</evidence>
<gene>
    <name evidence="2" type="ORF">E1963_00010</name>
</gene>
<reference evidence="2 3" key="1">
    <citation type="journal article" date="2016" name="Nat. Microbiol.">
        <title>The Mouse Intestinal Bacterial Collection (miBC) provides host-specific insight into cultured diversity and functional potential of the gut microbiota.</title>
        <authorList>
            <person name="Lagkouvardos I."/>
            <person name="Pukall R."/>
            <person name="Abt B."/>
            <person name="Foesel B.U."/>
            <person name="Meier-Kolthoff J.P."/>
            <person name="Kumar N."/>
            <person name="Bresciani A."/>
            <person name="Martinez I."/>
            <person name="Just S."/>
            <person name="Ziegler C."/>
            <person name="Brugiroux S."/>
            <person name="Garzetti D."/>
            <person name="Wenning M."/>
            <person name="Bui T.P."/>
            <person name="Wang J."/>
            <person name="Hugenholtz F."/>
            <person name="Plugge C.M."/>
            <person name="Peterson D.A."/>
            <person name="Hornef M.W."/>
            <person name="Baines J.F."/>
            <person name="Smidt H."/>
            <person name="Walter J."/>
            <person name="Kristiansen K."/>
            <person name="Nielsen H.B."/>
            <person name="Haller D."/>
            <person name="Overmann J."/>
            <person name="Stecher B."/>
            <person name="Clavel T."/>
        </authorList>
    </citation>
    <scope>NUCLEOTIDE SEQUENCE [LARGE SCALE GENOMIC DNA]</scope>
    <source>
        <strain evidence="2 3">DSM 28560</strain>
    </source>
</reference>
<comment type="caution">
    <text evidence="2">The sequence shown here is derived from an EMBL/GenBank/DDBJ whole genome shotgun (WGS) entry which is preliminary data.</text>
</comment>
<evidence type="ECO:0000313" key="2">
    <source>
        <dbReference type="EMBL" id="TDA23181.1"/>
    </source>
</evidence>
<keyword evidence="3" id="KW-1185">Reference proteome</keyword>
<dbReference type="RefSeq" id="WP_132273694.1">
    <property type="nucleotide sequence ID" value="NZ_JAOBST010000035.1"/>
</dbReference>
<name>A0A4R4FHX5_9FIRM</name>
<protein>
    <recommendedName>
        <fullName evidence="1">Sigma factor regulator C-terminal domain-containing protein</fullName>
    </recommendedName>
</protein>
<feature type="domain" description="Sigma factor regulator C-terminal" evidence="1">
    <location>
        <begin position="151"/>
        <end position="314"/>
    </location>
</feature>
<organism evidence="2 3">
    <name type="scientific">Extibacter muris</name>
    <dbReference type="NCBI Taxonomy" id="1796622"/>
    <lineage>
        <taxon>Bacteria</taxon>
        <taxon>Bacillati</taxon>
        <taxon>Bacillota</taxon>
        <taxon>Clostridia</taxon>
        <taxon>Lachnospirales</taxon>
        <taxon>Lachnospiraceae</taxon>
        <taxon>Extibacter</taxon>
    </lineage>
</organism>
<proteinExistence type="predicted"/>
<dbReference type="EMBL" id="SMMX01000001">
    <property type="protein sequence ID" value="TDA23181.1"/>
    <property type="molecule type" value="Genomic_DNA"/>
</dbReference>